<dbReference type="STRING" id="599839.J4GDL2"/>
<feature type="domain" description="Peptidase A1" evidence="9">
    <location>
        <begin position="104"/>
        <end position="411"/>
    </location>
</feature>
<evidence type="ECO:0000313" key="10">
    <source>
        <dbReference type="EMBL" id="CCM04948.1"/>
    </source>
</evidence>
<evidence type="ECO:0000256" key="4">
    <source>
        <dbReference type="ARBA" id="ARBA00022801"/>
    </source>
</evidence>
<dbReference type="CDD" id="cd05471">
    <property type="entry name" value="pepsin_like"/>
    <property type="match status" value="1"/>
</dbReference>
<keyword evidence="4 7" id="KW-0378">Hydrolase</keyword>
<feature type="active site" evidence="5">
    <location>
        <position position="122"/>
    </location>
</feature>
<evidence type="ECO:0000256" key="2">
    <source>
        <dbReference type="ARBA" id="ARBA00022670"/>
    </source>
</evidence>
<dbReference type="GO" id="GO:0006508">
    <property type="term" value="P:proteolysis"/>
    <property type="evidence" value="ECO:0007669"/>
    <property type="project" value="UniProtKB-KW"/>
</dbReference>
<dbReference type="FunFam" id="2.40.70.10:FF:000115">
    <property type="entry name" value="Lysosomal aspartic protease"/>
    <property type="match status" value="1"/>
</dbReference>
<evidence type="ECO:0000256" key="7">
    <source>
        <dbReference type="RuleBase" id="RU000454"/>
    </source>
</evidence>
<dbReference type="GO" id="GO:0004190">
    <property type="term" value="F:aspartic-type endopeptidase activity"/>
    <property type="evidence" value="ECO:0007669"/>
    <property type="project" value="UniProtKB-KW"/>
</dbReference>
<protein>
    <recommendedName>
        <fullName evidence="9">Peptidase A1 domain-containing protein</fullName>
    </recommendedName>
</protein>
<dbReference type="PROSITE" id="PS51767">
    <property type="entry name" value="PEPTIDASE_A1"/>
    <property type="match status" value="1"/>
</dbReference>
<evidence type="ECO:0000256" key="8">
    <source>
        <dbReference type="SAM" id="SignalP"/>
    </source>
</evidence>
<dbReference type="SUPFAM" id="SSF50630">
    <property type="entry name" value="Acid proteases"/>
    <property type="match status" value="1"/>
</dbReference>
<dbReference type="OrthoDB" id="15189at2759"/>
<evidence type="ECO:0000313" key="11">
    <source>
        <dbReference type="Proteomes" id="UP000006352"/>
    </source>
</evidence>
<reference evidence="10 11" key="1">
    <citation type="journal article" date="2012" name="Appl. Environ. Microbiol.">
        <title>Short-read sequencing for genomic analysis of the brown rot fungus Fibroporia radiculosa.</title>
        <authorList>
            <person name="Tang J.D."/>
            <person name="Perkins A.D."/>
            <person name="Sonstegard T.S."/>
            <person name="Schroeder S.G."/>
            <person name="Burgess S.C."/>
            <person name="Diehl S.V."/>
        </authorList>
    </citation>
    <scope>NUCLEOTIDE SEQUENCE [LARGE SCALE GENOMIC DNA]</scope>
    <source>
        <strain evidence="10 11">TFFH 294</strain>
    </source>
</reference>
<organism evidence="10 11">
    <name type="scientific">Fibroporia radiculosa</name>
    <dbReference type="NCBI Taxonomy" id="599839"/>
    <lineage>
        <taxon>Eukaryota</taxon>
        <taxon>Fungi</taxon>
        <taxon>Dikarya</taxon>
        <taxon>Basidiomycota</taxon>
        <taxon>Agaricomycotina</taxon>
        <taxon>Agaricomycetes</taxon>
        <taxon>Polyporales</taxon>
        <taxon>Fibroporiaceae</taxon>
        <taxon>Fibroporia</taxon>
    </lineage>
</organism>
<feature type="disulfide bond" evidence="6">
    <location>
        <begin position="135"/>
        <end position="139"/>
    </location>
</feature>
<keyword evidence="6" id="KW-1015">Disulfide bond</keyword>
<dbReference type="PROSITE" id="PS00141">
    <property type="entry name" value="ASP_PROTEASE"/>
    <property type="match status" value="2"/>
</dbReference>
<dbReference type="PRINTS" id="PR00792">
    <property type="entry name" value="PEPSIN"/>
</dbReference>
<dbReference type="Pfam" id="PF00026">
    <property type="entry name" value="Asp"/>
    <property type="match status" value="1"/>
</dbReference>
<accession>J4GDL2</accession>
<dbReference type="Proteomes" id="UP000006352">
    <property type="component" value="Unassembled WGS sequence"/>
</dbReference>
<dbReference type="InterPro" id="IPR034164">
    <property type="entry name" value="Pepsin-like_dom"/>
</dbReference>
<dbReference type="HOGENOM" id="CLU_013253_1_4_1"/>
<keyword evidence="8" id="KW-0732">Signal</keyword>
<feature type="chain" id="PRO_5003778423" description="Peptidase A1 domain-containing protein" evidence="8">
    <location>
        <begin position="20"/>
        <end position="414"/>
    </location>
</feature>
<evidence type="ECO:0000256" key="1">
    <source>
        <dbReference type="ARBA" id="ARBA00007447"/>
    </source>
</evidence>
<dbReference type="InterPro" id="IPR021109">
    <property type="entry name" value="Peptidase_aspartic_dom_sf"/>
</dbReference>
<sequence length="414" mass="44155">MFVSVTFVFSAIHFLLAVASPVEVPRGTKIALNKRTSFAGPDGVADLDAIQKHFIRSTAKIQAGFMAYERNTGTAHPLAGVGSADMIRRAADIALAEDMGGQMWQGAIAVGTPPQNFSVDFDTGSSDLLLPGPLCTTNCEGHHFYHPEKSKSGRDLYHPFSLTYGDGTSATGSVYSDTVHIGGFKAINASVGAAETYSEGFAPWNFFPDGLMGMAFRSLSVYDDDPVFQTLAREDQVQDQVFAFKLGDHGAELSIGGVNNDLYKGDLTYTPVTHQSYWQVNLDGASVNGNKTLGNMTAIVDTGTTFVIGDADDVTKFFESVPGAKLAPNSAGHGLYTVPCNATPDVSLTIGETTFNMSKELFNLGPISHGSPECMASVVGQKSQGFWIIGDTFLRSVYTVFDVKNARVGFASLA</sequence>
<feature type="signal peptide" evidence="8">
    <location>
        <begin position="1"/>
        <end position="19"/>
    </location>
</feature>
<evidence type="ECO:0000259" key="9">
    <source>
        <dbReference type="PROSITE" id="PS51767"/>
    </source>
</evidence>
<keyword evidence="3 7" id="KW-0064">Aspartyl protease</keyword>
<dbReference type="EMBL" id="HE797174">
    <property type="protein sequence ID" value="CCM04948.1"/>
    <property type="molecule type" value="Genomic_DNA"/>
</dbReference>
<dbReference type="RefSeq" id="XP_012184231.1">
    <property type="nucleotide sequence ID" value="XM_012328841.1"/>
</dbReference>
<comment type="similarity">
    <text evidence="1 7">Belongs to the peptidase A1 family.</text>
</comment>
<evidence type="ECO:0000256" key="3">
    <source>
        <dbReference type="ARBA" id="ARBA00022750"/>
    </source>
</evidence>
<keyword evidence="2 7" id="KW-0645">Protease</keyword>
<dbReference type="AlphaFoldDB" id="J4GDL2"/>
<dbReference type="PANTHER" id="PTHR47966">
    <property type="entry name" value="BETA-SITE APP-CLEAVING ENZYME, ISOFORM A-RELATED"/>
    <property type="match status" value="1"/>
</dbReference>
<proteinExistence type="inferred from homology"/>
<gene>
    <name evidence="10" type="ORF">FIBRA_07145</name>
</gene>
<dbReference type="FunCoup" id="J4GDL2">
    <property type="interactions" value="46"/>
</dbReference>
<name>J4GDL2_9APHY</name>
<evidence type="ECO:0000256" key="6">
    <source>
        <dbReference type="PIRSR" id="PIRSR601461-2"/>
    </source>
</evidence>
<dbReference type="Gene3D" id="2.40.70.10">
    <property type="entry name" value="Acid Proteases"/>
    <property type="match status" value="2"/>
</dbReference>
<evidence type="ECO:0000256" key="5">
    <source>
        <dbReference type="PIRSR" id="PIRSR601461-1"/>
    </source>
</evidence>
<keyword evidence="11" id="KW-1185">Reference proteome</keyword>
<dbReference type="GeneID" id="24099859"/>
<dbReference type="InterPro" id="IPR033121">
    <property type="entry name" value="PEPTIDASE_A1"/>
</dbReference>
<feature type="active site" evidence="5">
    <location>
        <position position="301"/>
    </location>
</feature>
<dbReference type="InParanoid" id="J4GDL2"/>
<dbReference type="PANTHER" id="PTHR47966:SF57">
    <property type="entry name" value="PEPTIDASE A1 DOMAIN-CONTAINING PROTEIN"/>
    <property type="match status" value="1"/>
</dbReference>
<dbReference type="InterPro" id="IPR001461">
    <property type="entry name" value="Aspartic_peptidase_A1"/>
</dbReference>
<dbReference type="InterPro" id="IPR001969">
    <property type="entry name" value="Aspartic_peptidase_AS"/>
</dbReference>